<dbReference type="PANTHER" id="PTHR22715">
    <property type="entry name" value="TRANSFORMING GROWTH FACTOR BETA REGULATED GENE 1"/>
    <property type="match status" value="1"/>
</dbReference>
<dbReference type="PROSITE" id="PS51543">
    <property type="entry name" value="FYRC"/>
    <property type="match status" value="1"/>
</dbReference>
<reference evidence="5 6" key="2">
    <citation type="submission" date="2019-04" db="EMBL/GenBank/DDBJ databases">
        <title>The genome sequence of big-headed turtle.</title>
        <authorList>
            <person name="Gong S."/>
        </authorList>
    </citation>
    <scope>NUCLEOTIDE SEQUENCE [LARGE SCALE GENOMIC DNA]</scope>
    <source>
        <strain evidence="5">DO16091913</strain>
        <tissue evidence="5">Muscle</tissue>
    </source>
</reference>
<dbReference type="OrthoDB" id="285793at2759"/>
<proteinExistence type="predicted"/>
<evidence type="ECO:0000256" key="1">
    <source>
        <dbReference type="ARBA" id="ARBA00004123"/>
    </source>
</evidence>
<comment type="subcellular location">
    <subcellularLocation>
        <location evidence="1">Nucleus</location>
    </subcellularLocation>
</comment>
<accession>A0A4D9DT96</accession>
<keyword evidence="2" id="KW-0539">Nucleus</keyword>
<feature type="region of interest" description="Disordered" evidence="3">
    <location>
        <begin position="88"/>
        <end position="214"/>
    </location>
</feature>
<feature type="compositionally biased region" description="Basic and acidic residues" evidence="3">
    <location>
        <begin position="305"/>
        <end position="319"/>
    </location>
</feature>
<dbReference type="EMBL" id="QXTE01000428">
    <property type="protein sequence ID" value="TFJ98102.1"/>
    <property type="molecule type" value="Genomic_DNA"/>
</dbReference>
<evidence type="ECO:0000259" key="4">
    <source>
        <dbReference type="Pfam" id="PF24237"/>
    </source>
</evidence>
<dbReference type="InterPro" id="IPR003889">
    <property type="entry name" value="FYrich_C"/>
</dbReference>
<keyword evidence="6" id="KW-1185">Reference proteome</keyword>
<dbReference type="SMART" id="SM00542">
    <property type="entry name" value="FYRC"/>
    <property type="match status" value="1"/>
</dbReference>
<organism evidence="5 6">
    <name type="scientific">Platysternon megacephalum</name>
    <name type="common">big-headed turtle</name>
    <dbReference type="NCBI Taxonomy" id="55544"/>
    <lineage>
        <taxon>Eukaryota</taxon>
        <taxon>Metazoa</taxon>
        <taxon>Chordata</taxon>
        <taxon>Craniata</taxon>
        <taxon>Vertebrata</taxon>
        <taxon>Euteleostomi</taxon>
        <taxon>Archelosauria</taxon>
        <taxon>Testudinata</taxon>
        <taxon>Testudines</taxon>
        <taxon>Cryptodira</taxon>
        <taxon>Durocryptodira</taxon>
        <taxon>Testudinoidea</taxon>
        <taxon>Platysternidae</taxon>
        <taxon>Platysternon</taxon>
    </lineage>
</organism>
<gene>
    <name evidence="5" type="ORF">DR999_PMT19995</name>
</gene>
<dbReference type="PANTHER" id="PTHR22715:SF0">
    <property type="entry name" value="TRANSFORMING GROWTH FACTOR BETA REGULATOR 1"/>
    <property type="match status" value="1"/>
</dbReference>
<dbReference type="GO" id="GO:0051726">
    <property type="term" value="P:regulation of cell cycle"/>
    <property type="evidence" value="ECO:0007669"/>
    <property type="project" value="TreeGrafter"/>
</dbReference>
<evidence type="ECO:0000256" key="2">
    <source>
        <dbReference type="ARBA" id="ARBA00023242"/>
    </source>
</evidence>
<evidence type="ECO:0000313" key="5">
    <source>
        <dbReference type="EMBL" id="TFJ98102.1"/>
    </source>
</evidence>
<dbReference type="PROSITE" id="PS51542">
    <property type="entry name" value="FYRN"/>
    <property type="match status" value="1"/>
</dbReference>
<dbReference type="STRING" id="55544.A0A4D9DT96"/>
<dbReference type="GO" id="GO:0005634">
    <property type="term" value="C:nucleus"/>
    <property type="evidence" value="ECO:0007669"/>
    <property type="project" value="UniProtKB-SubCell"/>
</dbReference>
<dbReference type="AlphaFoldDB" id="A0A4D9DT96"/>
<comment type="caution">
    <text evidence="5">The sequence shown here is derived from an EMBL/GenBank/DDBJ whole genome shotgun (WGS) entry which is preliminary data.</text>
</comment>
<dbReference type="SMART" id="SM00541">
    <property type="entry name" value="FYRN"/>
    <property type="match status" value="1"/>
</dbReference>
<feature type="compositionally biased region" description="Basic and acidic residues" evidence="3">
    <location>
        <begin position="89"/>
        <end position="98"/>
    </location>
</feature>
<reference evidence="5 6" key="1">
    <citation type="submission" date="2019-04" db="EMBL/GenBank/DDBJ databases">
        <title>Draft genome of the big-headed turtle Platysternon megacephalum.</title>
        <authorList>
            <person name="Gong S."/>
        </authorList>
    </citation>
    <scope>NUCLEOTIDE SEQUENCE [LARGE SCALE GENOMIC DNA]</scope>
    <source>
        <strain evidence="5">DO16091913</strain>
        <tissue evidence="5">Muscle</tissue>
    </source>
</reference>
<sequence>MQNPNPNVHNSTHNLYSANHKPNLQNLNPSFICSDLTPNLLCTMQTQLPHLHHPNLHNPTQNLIRLSPTPALIHTTLTLTCTILNPLESGRKGLKPEKPNPPLHRAGRDRNSRGTFLCQPPGTRGPAPEPAPGPCVHKERPRGNRPGPAVSGGAGETQSRGERRPPGREGNSSRGRKSLPGGSGRASRSEGGYPPRRGEPRMKKVSRKSQNEKYRLKYSRLRRAAKAMVFENAALCDEIARLEEKFLRAREERRFLFTKLLQLQALSAEEESPAVPLGGISAGYGVAPTPGPDEPAPVGKRPKKGKENGRAAKRRAAPDRGVRRLVQPVPLDSSGRPVFPIALSGLTVYSLGEIVADRPGFHEEGAIYPVGFCSTRVYASMRRPDQRCLYTCQIKDGGVGPRFEIVPEDEPGSALAGSTADTCHAQLLAAISAARGRPYPELEAAGADFFGFSHPAVHNLIQSCPGARKCGAYRWVRFEVCRPGDGQVPQGLPDNCAATDFQSFRRRAQEEEERDRGAGGRALGLTPAQAFTSPCSYEEVFLSRPLESPGHGSPDGSDD</sequence>
<dbReference type="InterPro" id="IPR040092">
    <property type="entry name" value="TBRG1"/>
</dbReference>
<dbReference type="Proteomes" id="UP000297703">
    <property type="component" value="Unassembled WGS sequence"/>
</dbReference>
<dbReference type="Pfam" id="PF05965">
    <property type="entry name" value="FYRC"/>
    <property type="match status" value="1"/>
</dbReference>
<dbReference type="Pfam" id="PF05964">
    <property type="entry name" value="FYRN"/>
    <property type="match status" value="1"/>
</dbReference>
<dbReference type="Pfam" id="PF24237">
    <property type="entry name" value="INO80E"/>
    <property type="match status" value="1"/>
</dbReference>
<evidence type="ECO:0000256" key="3">
    <source>
        <dbReference type="SAM" id="MobiDB-lite"/>
    </source>
</evidence>
<dbReference type="InterPro" id="IPR003888">
    <property type="entry name" value="FYrich_N"/>
</dbReference>
<protein>
    <submittedName>
        <fullName evidence="5">Butyrophilin subfamily 2 member A1-like</fullName>
    </submittedName>
</protein>
<feature type="domain" description="INO80 complex subunit E N-terminal" evidence="4">
    <location>
        <begin position="213"/>
        <end position="260"/>
    </location>
</feature>
<evidence type="ECO:0000313" key="6">
    <source>
        <dbReference type="Proteomes" id="UP000297703"/>
    </source>
</evidence>
<feature type="region of interest" description="Disordered" evidence="3">
    <location>
        <begin position="285"/>
        <end position="319"/>
    </location>
</feature>
<dbReference type="InterPro" id="IPR056515">
    <property type="entry name" value="INO80E_N"/>
</dbReference>
<dbReference type="Gene3D" id="3.30.160.360">
    <property type="match status" value="1"/>
</dbReference>
<name>A0A4D9DT96_9SAUR</name>